<feature type="region of interest" description="Disordered" evidence="1">
    <location>
        <begin position="42"/>
        <end position="70"/>
    </location>
</feature>
<proteinExistence type="predicted"/>
<gene>
    <name evidence="2" type="ORF">KY290_017628</name>
</gene>
<evidence type="ECO:0000256" key="1">
    <source>
        <dbReference type="SAM" id="MobiDB-lite"/>
    </source>
</evidence>
<dbReference type="Proteomes" id="UP000826656">
    <property type="component" value="Unassembled WGS sequence"/>
</dbReference>
<comment type="caution">
    <text evidence="2">The sequence shown here is derived from an EMBL/GenBank/DDBJ whole genome shotgun (WGS) entry which is preliminary data.</text>
</comment>
<protein>
    <submittedName>
        <fullName evidence="2">Uncharacterized protein</fullName>
    </submittedName>
</protein>
<feature type="compositionally biased region" description="Basic and acidic residues" evidence="1">
    <location>
        <begin position="59"/>
        <end position="70"/>
    </location>
</feature>
<evidence type="ECO:0000313" key="2">
    <source>
        <dbReference type="EMBL" id="KAH0761555.1"/>
    </source>
</evidence>
<reference evidence="2 3" key="1">
    <citation type="journal article" date="2021" name="bioRxiv">
        <title>Chromosome-scale and haplotype-resolved genome assembly of a tetraploid potato cultivar.</title>
        <authorList>
            <person name="Sun H."/>
            <person name="Jiao W.-B."/>
            <person name="Krause K."/>
            <person name="Campoy J.A."/>
            <person name="Goel M."/>
            <person name="Folz-Donahue K."/>
            <person name="Kukat C."/>
            <person name="Huettel B."/>
            <person name="Schneeberger K."/>
        </authorList>
    </citation>
    <scope>NUCLEOTIDE SEQUENCE [LARGE SCALE GENOMIC DNA]</scope>
    <source>
        <strain evidence="2">SolTubOtavaFocal</strain>
        <tissue evidence="2">Leaves</tissue>
    </source>
</reference>
<organism evidence="2 3">
    <name type="scientific">Solanum tuberosum</name>
    <name type="common">Potato</name>
    <dbReference type="NCBI Taxonomy" id="4113"/>
    <lineage>
        <taxon>Eukaryota</taxon>
        <taxon>Viridiplantae</taxon>
        <taxon>Streptophyta</taxon>
        <taxon>Embryophyta</taxon>
        <taxon>Tracheophyta</taxon>
        <taxon>Spermatophyta</taxon>
        <taxon>Magnoliopsida</taxon>
        <taxon>eudicotyledons</taxon>
        <taxon>Gunneridae</taxon>
        <taxon>Pentapetalae</taxon>
        <taxon>asterids</taxon>
        <taxon>lamiids</taxon>
        <taxon>Solanales</taxon>
        <taxon>Solanaceae</taxon>
        <taxon>Solanoideae</taxon>
        <taxon>Solaneae</taxon>
        <taxon>Solanum</taxon>
    </lineage>
</organism>
<sequence length="70" mass="8117">MLAYAEWLSYGQGNMVGKFDVMFLRSRYAALLWNYGQRKNDAGAISDSEAPPRHNRSQIVRDDRETIEIH</sequence>
<dbReference type="EMBL" id="JAIVGD010000013">
    <property type="protein sequence ID" value="KAH0761555.1"/>
    <property type="molecule type" value="Genomic_DNA"/>
</dbReference>
<evidence type="ECO:0000313" key="3">
    <source>
        <dbReference type="Proteomes" id="UP000826656"/>
    </source>
</evidence>
<name>A0ABQ7VBU0_SOLTU</name>
<dbReference type="PANTHER" id="PTHR33022">
    <property type="entry name" value="DUF1985 DOMAIN-CONTAINING PROTEIN"/>
    <property type="match status" value="1"/>
</dbReference>
<accession>A0ABQ7VBU0</accession>
<dbReference type="PANTHER" id="PTHR33022:SF20">
    <property type="entry name" value="UBIQUITIN-LIKE PROTEASE FAMILY PROFILE DOMAIN-CONTAINING PROTEIN"/>
    <property type="match status" value="1"/>
</dbReference>
<keyword evidence="3" id="KW-1185">Reference proteome</keyword>